<accession>A0A7S0SDE4</accession>
<feature type="signal peptide" evidence="1">
    <location>
        <begin position="1"/>
        <end position="37"/>
    </location>
</feature>
<name>A0A7S0SDE4_9CHLO</name>
<feature type="chain" id="PRO_5030806675" evidence="1">
    <location>
        <begin position="38"/>
        <end position="300"/>
    </location>
</feature>
<protein>
    <submittedName>
        <fullName evidence="2">Uncharacterized protein</fullName>
    </submittedName>
</protein>
<sequence>MTRYGSSAPACRSSSTATARLVFRLTLLAAVVAAAFAANPAAAASSSRRSDGTVAVQVAQQRNAPNGVTRMQDGLIIATRPRGGDAPTAAAAATAVVADTGEGEDEDDLAVEGRAWTPFYWGPQGFLIGPSWFGLGLGGGNWRPIPNQTPFGPPGVKANKRTKGIDTSGSVGRLTQAQHAAIDASPDYQSVLIAENFSCHVYTCRLGVVETNTSTLQVYHDSEGVKWARLKCFLFLDDFEAYGCREWDRLELTIAQTDEAYDCGMPFDIPATSVWTNAVKKRRSKLECEGRVPAYQGSGR</sequence>
<dbReference type="AlphaFoldDB" id="A0A7S0SDE4"/>
<dbReference type="EMBL" id="HBFC01007785">
    <property type="protein sequence ID" value="CAD8701747.1"/>
    <property type="molecule type" value="Transcribed_RNA"/>
</dbReference>
<keyword evidence="1" id="KW-0732">Signal</keyword>
<organism evidence="2">
    <name type="scientific">Mantoniella antarctica</name>
    <dbReference type="NCBI Taxonomy" id="81844"/>
    <lineage>
        <taxon>Eukaryota</taxon>
        <taxon>Viridiplantae</taxon>
        <taxon>Chlorophyta</taxon>
        <taxon>Mamiellophyceae</taxon>
        <taxon>Mamiellales</taxon>
        <taxon>Mamiellaceae</taxon>
        <taxon>Mantoniella</taxon>
    </lineage>
</organism>
<proteinExistence type="predicted"/>
<evidence type="ECO:0000256" key="1">
    <source>
        <dbReference type="SAM" id="SignalP"/>
    </source>
</evidence>
<reference evidence="2" key="1">
    <citation type="submission" date="2021-01" db="EMBL/GenBank/DDBJ databases">
        <authorList>
            <person name="Corre E."/>
            <person name="Pelletier E."/>
            <person name="Niang G."/>
            <person name="Scheremetjew M."/>
            <person name="Finn R."/>
            <person name="Kale V."/>
            <person name="Holt S."/>
            <person name="Cochrane G."/>
            <person name="Meng A."/>
            <person name="Brown T."/>
            <person name="Cohen L."/>
        </authorList>
    </citation>
    <scope>NUCLEOTIDE SEQUENCE</scope>
    <source>
        <strain evidence="2">SL-175</strain>
    </source>
</reference>
<evidence type="ECO:0000313" key="2">
    <source>
        <dbReference type="EMBL" id="CAD8701747.1"/>
    </source>
</evidence>
<gene>
    <name evidence="2" type="ORF">MANT1106_LOCUS4429</name>
</gene>